<name>A0ACA9RPN6_9GLOM</name>
<accession>A0ACA9RPN6</accession>
<feature type="non-terminal residue" evidence="1">
    <location>
        <position position="1"/>
    </location>
</feature>
<gene>
    <name evidence="1" type="ORF">RPERSI_LOCUS21516</name>
</gene>
<feature type="non-terminal residue" evidence="1">
    <location>
        <position position="84"/>
    </location>
</feature>
<reference evidence="1" key="1">
    <citation type="submission" date="2021-06" db="EMBL/GenBank/DDBJ databases">
        <authorList>
            <person name="Kallberg Y."/>
            <person name="Tangrot J."/>
            <person name="Rosling A."/>
        </authorList>
    </citation>
    <scope>NUCLEOTIDE SEQUENCE</scope>
    <source>
        <strain evidence="1">MA461A</strain>
    </source>
</reference>
<evidence type="ECO:0000313" key="2">
    <source>
        <dbReference type="Proteomes" id="UP000789920"/>
    </source>
</evidence>
<organism evidence="1 2">
    <name type="scientific">Racocetra persica</name>
    <dbReference type="NCBI Taxonomy" id="160502"/>
    <lineage>
        <taxon>Eukaryota</taxon>
        <taxon>Fungi</taxon>
        <taxon>Fungi incertae sedis</taxon>
        <taxon>Mucoromycota</taxon>
        <taxon>Glomeromycotina</taxon>
        <taxon>Glomeromycetes</taxon>
        <taxon>Diversisporales</taxon>
        <taxon>Gigasporaceae</taxon>
        <taxon>Racocetra</taxon>
    </lineage>
</organism>
<comment type="caution">
    <text evidence="1">The sequence shown here is derived from an EMBL/GenBank/DDBJ whole genome shotgun (WGS) entry which is preliminary data.</text>
</comment>
<sequence>YLEICNSIYNHDLLEDLSDHLISFQLTEQQLLNIKEMSISSSHPQEIISTLCQNDLSILVISKDIYNACEQLCQQNLASYFSVE</sequence>
<proteinExistence type="predicted"/>
<evidence type="ECO:0000313" key="1">
    <source>
        <dbReference type="EMBL" id="CAG8803412.1"/>
    </source>
</evidence>
<keyword evidence="2" id="KW-1185">Reference proteome</keyword>
<protein>
    <submittedName>
        <fullName evidence="1">34532_t:CDS:1</fullName>
    </submittedName>
</protein>
<dbReference type="EMBL" id="CAJVQC010063168">
    <property type="protein sequence ID" value="CAG8803412.1"/>
    <property type="molecule type" value="Genomic_DNA"/>
</dbReference>
<dbReference type="Proteomes" id="UP000789920">
    <property type="component" value="Unassembled WGS sequence"/>
</dbReference>